<name>A0A0F9K787_9ZZZZ</name>
<sequence>MSDKKENQKDTNVLCEWCGKRPHNGYQSKRNIDYPSSKICDQCLNEAIERIRQGNFKLQDLEE</sequence>
<comment type="caution">
    <text evidence="1">The sequence shown here is derived from an EMBL/GenBank/DDBJ whole genome shotgun (WGS) entry which is preliminary data.</text>
</comment>
<dbReference type="AlphaFoldDB" id="A0A0F9K787"/>
<reference evidence="1" key="1">
    <citation type="journal article" date="2015" name="Nature">
        <title>Complex archaea that bridge the gap between prokaryotes and eukaryotes.</title>
        <authorList>
            <person name="Spang A."/>
            <person name="Saw J.H."/>
            <person name="Jorgensen S.L."/>
            <person name="Zaremba-Niedzwiedzka K."/>
            <person name="Martijn J."/>
            <person name="Lind A.E."/>
            <person name="van Eijk R."/>
            <person name="Schleper C."/>
            <person name="Guy L."/>
            <person name="Ettema T.J."/>
        </authorList>
    </citation>
    <scope>NUCLEOTIDE SEQUENCE</scope>
</reference>
<evidence type="ECO:0008006" key="2">
    <source>
        <dbReference type="Google" id="ProtNLM"/>
    </source>
</evidence>
<organism evidence="1">
    <name type="scientific">marine sediment metagenome</name>
    <dbReference type="NCBI Taxonomy" id="412755"/>
    <lineage>
        <taxon>unclassified sequences</taxon>
        <taxon>metagenomes</taxon>
        <taxon>ecological metagenomes</taxon>
    </lineage>
</organism>
<proteinExistence type="predicted"/>
<dbReference type="Gene3D" id="6.20.220.10">
    <property type="entry name" value="ClpX chaperone, C4-type zinc finger domain"/>
    <property type="match status" value="1"/>
</dbReference>
<evidence type="ECO:0000313" key="1">
    <source>
        <dbReference type="EMBL" id="KKM77818.1"/>
    </source>
</evidence>
<gene>
    <name evidence="1" type="ORF">LCGC14_1366320</name>
</gene>
<dbReference type="InterPro" id="IPR038366">
    <property type="entry name" value="Znf_CppX_C4_sf"/>
</dbReference>
<dbReference type="EMBL" id="LAZR01008587">
    <property type="protein sequence ID" value="KKM77818.1"/>
    <property type="molecule type" value="Genomic_DNA"/>
</dbReference>
<accession>A0A0F9K787</accession>
<protein>
    <recommendedName>
        <fullName evidence="2">ClpX-type ZB domain-containing protein</fullName>
    </recommendedName>
</protein>